<accession>A0A1Y2LRP0</accession>
<evidence type="ECO:0000313" key="3">
    <source>
        <dbReference type="Proteomes" id="UP000193240"/>
    </source>
</evidence>
<dbReference type="InParanoid" id="A0A1Y2LRP0"/>
<dbReference type="EMBL" id="KZ107853">
    <property type="protein sequence ID" value="OSS45598.1"/>
    <property type="molecule type" value="Genomic_DNA"/>
</dbReference>
<evidence type="ECO:0000313" key="2">
    <source>
        <dbReference type="EMBL" id="OSS45598.1"/>
    </source>
</evidence>
<feature type="region of interest" description="Disordered" evidence="1">
    <location>
        <begin position="1"/>
        <end position="33"/>
    </location>
</feature>
<dbReference type="AlphaFoldDB" id="A0A1Y2LRP0"/>
<proteinExistence type="predicted"/>
<protein>
    <submittedName>
        <fullName evidence="2">Uncharacterized protein</fullName>
    </submittedName>
</protein>
<feature type="compositionally biased region" description="Polar residues" evidence="1">
    <location>
        <begin position="1"/>
        <end position="17"/>
    </location>
</feature>
<keyword evidence="3" id="KW-1185">Reference proteome</keyword>
<dbReference type="Proteomes" id="UP000193240">
    <property type="component" value="Unassembled WGS sequence"/>
</dbReference>
<evidence type="ECO:0000256" key="1">
    <source>
        <dbReference type="SAM" id="MobiDB-lite"/>
    </source>
</evidence>
<organism evidence="2 3">
    <name type="scientific">Epicoccum nigrum</name>
    <name type="common">Soil fungus</name>
    <name type="synonym">Epicoccum purpurascens</name>
    <dbReference type="NCBI Taxonomy" id="105696"/>
    <lineage>
        <taxon>Eukaryota</taxon>
        <taxon>Fungi</taxon>
        <taxon>Dikarya</taxon>
        <taxon>Ascomycota</taxon>
        <taxon>Pezizomycotina</taxon>
        <taxon>Dothideomycetes</taxon>
        <taxon>Pleosporomycetidae</taxon>
        <taxon>Pleosporales</taxon>
        <taxon>Pleosporineae</taxon>
        <taxon>Didymellaceae</taxon>
        <taxon>Epicoccum</taxon>
    </lineage>
</organism>
<gene>
    <name evidence="2" type="ORF">B5807_09441</name>
</gene>
<sequence>MEGLPTSQGFQSEEQPPQQVPHGIDPCGNNFPSNRVAFQYRLDRAETPFDAEADATDDQQDNLLVPDTSVLDLSHLIMVPLPRRPTARE</sequence>
<name>A0A1Y2LRP0_EPING</name>
<reference evidence="2 3" key="1">
    <citation type="journal article" date="2017" name="Genome Announc.">
        <title>Genome sequence of the saprophytic ascomycete Epicoccum nigrum ICMP 19927 strain isolated from New Zealand.</title>
        <authorList>
            <person name="Fokin M."/>
            <person name="Fleetwood D."/>
            <person name="Weir B.S."/>
            <person name="Villas-Boas S.G."/>
        </authorList>
    </citation>
    <scope>NUCLEOTIDE SEQUENCE [LARGE SCALE GENOMIC DNA]</scope>
    <source>
        <strain evidence="2 3">ICMP 19927</strain>
    </source>
</reference>